<gene>
    <name evidence="1" type="ORF">C12CBH8_21120</name>
</gene>
<dbReference type="SUPFAM" id="SSF53383">
    <property type="entry name" value="PLP-dependent transferases"/>
    <property type="match status" value="1"/>
</dbReference>
<proteinExistence type="predicted"/>
<dbReference type="KEGG" id="sman:C12CBH8_21120"/>
<evidence type="ECO:0000313" key="1">
    <source>
        <dbReference type="EMBL" id="BCI61473.1"/>
    </source>
</evidence>
<dbReference type="PANTHER" id="PTHR46658:SF1">
    <property type="entry name" value="CYS OR MET METABOLISM PYRIDOXAL-PHOSPHATE-DEPENDENT ENZYME"/>
    <property type="match status" value="1"/>
</dbReference>
<dbReference type="Pfam" id="PF06838">
    <property type="entry name" value="Met_gamma_lyase"/>
    <property type="match status" value="1"/>
</dbReference>
<dbReference type="InterPro" id="IPR009651">
    <property type="entry name" value="Met_g_lyase_put"/>
</dbReference>
<dbReference type="InterPro" id="IPR015424">
    <property type="entry name" value="PyrdxlP-dep_Trfase"/>
</dbReference>
<dbReference type="AlphaFoldDB" id="A0A7I8D8E6"/>
<accession>A0A7I8D8E6</accession>
<dbReference type="InterPro" id="IPR015421">
    <property type="entry name" value="PyrdxlP-dep_Trfase_major"/>
</dbReference>
<reference evidence="2" key="1">
    <citation type="submission" date="2020-07" db="EMBL/GenBank/DDBJ databases">
        <title>Complete genome sequencing of Clostridia bacterium strain 12CBH8.</title>
        <authorList>
            <person name="Sakamoto M."/>
            <person name="Murakami T."/>
            <person name="Mori H."/>
        </authorList>
    </citation>
    <scope>NUCLEOTIDE SEQUENCE [LARGE SCALE GENOMIC DNA]</scope>
    <source>
        <strain evidence="2">12CBH8</strain>
    </source>
</reference>
<organism evidence="1 2">
    <name type="scientific">Solibaculum mannosilyticum</name>
    <dbReference type="NCBI Taxonomy" id="2780922"/>
    <lineage>
        <taxon>Bacteria</taxon>
        <taxon>Bacillati</taxon>
        <taxon>Bacillota</taxon>
        <taxon>Clostridia</taxon>
        <taxon>Eubacteriales</taxon>
        <taxon>Oscillospiraceae</taxon>
        <taxon>Solibaculum</taxon>
    </lineage>
</organism>
<protein>
    <recommendedName>
        <fullName evidence="3">Aluminum resistance family protein</fullName>
    </recommendedName>
</protein>
<sequence length="428" mass="46329">MMQRPFFTYHPAVQEAAQKALDLVKPALDRIDRVTEQNQQKVLAAFIDNRVSESHFAASTGYGYDDRGRDLLDRVFADALGAEDALVRTSFLSGTHTLGIALFGVLRPGDVMLSVTGLPYDTIHSVIGLRGEGQGSLKDFGVGYRQVDLMPDGSPDFDSIADALTSDVKMVYLQRSRGYSLRPTLSAKTIGEVAQFVKQRRPDVVVMLDNCYGEFVETVEPVELGVDLMAGSLIKNAGGGIAPTGGYIAGRSDLVELCSYRHTVPGVGREIGATLGHTRDLFMGLFHAPHVTGEALKTAAFAAALMQQLGYDVTPRPLEERYDIIQAIQLRDRDSLIAFCQGMQAGAPIDAFVTPEPWDMPGYDSQVIMAAGAFTLGASIELSADAPLREPWAVWMQGGLNFHSGKVGVMLAASHLMRALEKKAESSK</sequence>
<dbReference type="PANTHER" id="PTHR46658">
    <property type="entry name" value="CYS OR MET METABOLISM PYRIDOXAL-PHOSPHATE-DEPENDENT ENZYME"/>
    <property type="match status" value="1"/>
</dbReference>
<dbReference type="EMBL" id="AP023321">
    <property type="protein sequence ID" value="BCI61473.1"/>
    <property type="molecule type" value="Genomic_DNA"/>
</dbReference>
<evidence type="ECO:0000313" key="2">
    <source>
        <dbReference type="Proteomes" id="UP000593890"/>
    </source>
</evidence>
<dbReference type="Proteomes" id="UP000593890">
    <property type="component" value="Chromosome"/>
</dbReference>
<keyword evidence="2" id="KW-1185">Reference proteome</keyword>
<dbReference type="Gene3D" id="3.90.1150.60">
    <property type="entry name" value="Methioning gamme-lyase, C-terminal domain"/>
    <property type="match status" value="1"/>
</dbReference>
<evidence type="ECO:0008006" key="3">
    <source>
        <dbReference type="Google" id="ProtNLM"/>
    </source>
</evidence>
<dbReference type="Gene3D" id="3.40.640.10">
    <property type="entry name" value="Type I PLP-dependent aspartate aminotransferase-like (Major domain)"/>
    <property type="match status" value="1"/>
</dbReference>
<name>A0A7I8D8E6_9FIRM</name>